<dbReference type="RefSeq" id="NP_001309458.1">
    <property type="nucleotide sequence ID" value="NM_001322604.1"/>
</dbReference>
<feature type="domain" description="F-box" evidence="1">
    <location>
        <begin position="133"/>
        <end position="180"/>
    </location>
</feature>
<dbReference type="WormBase" id="K03D7.7">
    <property type="protein sequence ID" value="CE51426"/>
    <property type="gene ID" value="WBGene00010534"/>
    <property type="gene designation" value="fbxa-102"/>
</dbReference>
<dbReference type="Proteomes" id="UP000001940">
    <property type="component" value="Chromosome V"/>
</dbReference>
<keyword evidence="3" id="KW-1185">Reference proteome</keyword>
<dbReference type="PaxDb" id="6239-K03D7.7"/>
<evidence type="ECO:0000313" key="2">
    <source>
        <dbReference type="EMBL" id="CAB04556.2"/>
    </source>
</evidence>
<organism evidence="2 3">
    <name type="scientific">Caenorhabditis elegans</name>
    <dbReference type="NCBI Taxonomy" id="6239"/>
    <lineage>
        <taxon>Eukaryota</taxon>
        <taxon>Metazoa</taxon>
        <taxon>Ecdysozoa</taxon>
        <taxon>Nematoda</taxon>
        <taxon>Chromadorea</taxon>
        <taxon>Rhabditida</taxon>
        <taxon>Rhabditina</taxon>
        <taxon>Rhabditomorpha</taxon>
        <taxon>Rhabditoidea</taxon>
        <taxon>Rhabditidae</taxon>
        <taxon>Peloderinae</taxon>
        <taxon>Caenorhabditis</taxon>
    </lineage>
</organism>
<dbReference type="KEGG" id="cel:CELE_K03D7.7"/>
<dbReference type="PROSITE" id="PS50181">
    <property type="entry name" value="FBOX"/>
    <property type="match status" value="1"/>
</dbReference>
<dbReference type="STRING" id="6239.K03D7.7.1"/>
<dbReference type="PIR" id="T23286">
    <property type="entry name" value="T23286"/>
</dbReference>
<proteinExistence type="predicted"/>
<dbReference type="CDD" id="cd22150">
    <property type="entry name" value="F-box_CeFBXA-like"/>
    <property type="match status" value="1"/>
</dbReference>
<dbReference type="InterPro" id="IPR002900">
    <property type="entry name" value="DUF38/FTH_CAE_spp"/>
</dbReference>
<gene>
    <name evidence="2 4" type="primary">fbxa-102</name>
    <name evidence="2" type="ORF">CELE_K03D7.7</name>
    <name evidence="4" type="ORF">K03D7.7</name>
</gene>
<evidence type="ECO:0000313" key="4">
    <source>
        <dbReference type="WormBase" id="K03D7.7"/>
    </source>
</evidence>
<protein>
    <submittedName>
        <fullName evidence="2">F-box domain-containing protein</fullName>
    </submittedName>
</protein>
<evidence type="ECO:0000313" key="3">
    <source>
        <dbReference type="Proteomes" id="UP000001940"/>
    </source>
</evidence>
<name>O45652_CAEEL</name>
<dbReference type="EMBL" id="BX284605">
    <property type="protein sequence ID" value="CAB04556.2"/>
    <property type="molecule type" value="Genomic_DNA"/>
</dbReference>
<dbReference type="InterPro" id="IPR040161">
    <property type="entry name" value="FB224"/>
</dbReference>
<dbReference type="AGR" id="WB:WBGene00010534"/>
<dbReference type="AlphaFoldDB" id="O45652"/>
<dbReference type="FunCoup" id="O45652">
    <property type="interactions" value="4"/>
</dbReference>
<reference evidence="2 3" key="1">
    <citation type="journal article" date="1998" name="Science">
        <title>Genome sequence of the nematode C. elegans: a platform for investigating biology.</title>
        <authorList>
            <consortium name="The C. elegans sequencing consortium"/>
            <person name="Sulson J.E."/>
            <person name="Waterston R."/>
        </authorList>
    </citation>
    <scope>NUCLEOTIDE SEQUENCE [LARGE SCALE GENOMIC DNA]</scope>
    <source>
        <strain evidence="2 3">Bristol N2</strain>
    </source>
</reference>
<accession>O45652</accession>
<dbReference type="Pfam" id="PF01827">
    <property type="entry name" value="FTH"/>
    <property type="match status" value="1"/>
</dbReference>
<dbReference type="InterPro" id="IPR001810">
    <property type="entry name" value="F-box_dom"/>
</dbReference>
<dbReference type="GeneID" id="186946"/>
<dbReference type="HOGENOM" id="CLU_769948_0_0_1"/>
<dbReference type="InParanoid" id="O45652"/>
<dbReference type="PANTHER" id="PTHR23015:SF4">
    <property type="entry name" value="DUF38 DOMAIN-CONTAINING PROTEIN-RELATED"/>
    <property type="match status" value="1"/>
</dbReference>
<sequence>MEHFFPWVHVTLVGQDNTCREFKNVHIHFQPSSLQIIDVDVFNIIPYQKIKTLTRGWNVLKFSLVSESENDDIQLKVKFVTPSLKNTNSMMKTFNAMMKITKKRMESTQSDISYGKRLENWIRRFFGLKTLSKPSLSDMPIKILATISDYLETKDRMNLRKVSRSLQDFVDYQGSGINSLEICYGHNSVSLKIVKKRIEYRELEEHCLVSYQNQAKAIVEENPESMMLNDVAVLLQSSNVQLDRFSLTMGNWGSGKVPDITSIQNILKSRKLLRSKSVYFEFVNIENVSSFLQHFKAGFLESMSLDLPDIYCKDFQFGDMVHLEQWEKLKKLSIQFCRETQPTRLLPFIHHIPNVEISNLRFRALKLKKENG</sequence>
<dbReference type="UCSC" id="K03D7.7">
    <property type="organism name" value="c. elegans"/>
</dbReference>
<dbReference type="SMART" id="SM00256">
    <property type="entry name" value="FBOX"/>
    <property type="match status" value="1"/>
</dbReference>
<dbReference type="Pfam" id="PF00646">
    <property type="entry name" value="F-box"/>
    <property type="match status" value="1"/>
</dbReference>
<evidence type="ECO:0000259" key="1">
    <source>
        <dbReference type="PROSITE" id="PS50181"/>
    </source>
</evidence>
<dbReference type="CTD" id="186946"/>
<dbReference type="PANTHER" id="PTHR23015">
    <property type="entry name" value="UNCHARACTERIZED C.ELEGANS PROTEIN"/>
    <property type="match status" value="1"/>
</dbReference>